<proteinExistence type="predicted"/>
<dbReference type="Proteomes" id="UP000092462">
    <property type="component" value="Unassembled WGS sequence"/>
</dbReference>
<feature type="compositionally biased region" description="Low complexity" evidence="1">
    <location>
        <begin position="314"/>
        <end position="330"/>
    </location>
</feature>
<sequence>CILFCRSQLPARATRLLNRSRLQSTISTAGSDSPRSLDGVPRRTQSLSKTNSPHLFRESDSCSPDGIYMDKSMRNSMIQDIVYFKKQLLRLKCLLQEGEPLNSFEHNNGQIFASCASDSNLGSLSSLQSESASEDPRQEMAELRRQVVFLQTELDDRDRTIKIQKNIIAKYEAEKLKSRNNTNNTVESATQTERIKPISTVAQDQISRTESNGMSQNSQRCITTTTSISFKSPTKSNSVKPVKTTPIGNVTNMANSQKYVRSFSVDDGLAGKCSASKNGRISSGPLSLPMVNGNRKIPILTSTVKNPHARVPRSSLSSSRSDSVNSSSSSLNENTDRKSLPVKILTSVAK</sequence>
<feature type="region of interest" description="Disordered" evidence="1">
    <location>
        <begin position="304"/>
        <end position="337"/>
    </location>
</feature>
<reference evidence="2" key="1">
    <citation type="submission" date="2022-08" db="UniProtKB">
        <authorList>
            <consortium name="EnsemblMetazoa"/>
        </authorList>
    </citation>
    <scope>IDENTIFICATION</scope>
    <source>
        <strain evidence="2">Israel</strain>
    </source>
</reference>
<protein>
    <submittedName>
        <fullName evidence="2">Uncharacterized protein</fullName>
    </submittedName>
</protein>
<keyword evidence="3" id="KW-1185">Reference proteome</keyword>
<feature type="region of interest" description="Disordered" evidence="1">
    <location>
        <begin position="25"/>
        <end position="59"/>
    </location>
</feature>
<accession>A0A1B0DQI5</accession>
<dbReference type="EMBL" id="AJVK01008585">
    <property type="status" value="NOT_ANNOTATED_CDS"/>
    <property type="molecule type" value="Genomic_DNA"/>
</dbReference>
<organism evidence="2 3">
    <name type="scientific">Phlebotomus papatasi</name>
    <name type="common">Sandfly</name>
    <dbReference type="NCBI Taxonomy" id="29031"/>
    <lineage>
        <taxon>Eukaryota</taxon>
        <taxon>Metazoa</taxon>
        <taxon>Ecdysozoa</taxon>
        <taxon>Arthropoda</taxon>
        <taxon>Hexapoda</taxon>
        <taxon>Insecta</taxon>
        <taxon>Pterygota</taxon>
        <taxon>Neoptera</taxon>
        <taxon>Endopterygota</taxon>
        <taxon>Diptera</taxon>
        <taxon>Nematocera</taxon>
        <taxon>Psychodoidea</taxon>
        <taxon>Psychodidae</taxon>
        <taxon>Phlebotomus</taxon>
        <taxon>Phlebotomus</taxon>
    </lineage>
</organism>
<dbReference type="AlphaFoldDB" id="A0A1B0DQI5"/>
<dbReference type="EnsemblMetazoa" id="PPAI010776-RA">
    <property type="protein sequence ID" value="PPAI010776-PA"/>
    <property type="gene ID" value="PPAI010776"/>
</dbReference>
<dbReference type="VEuPathDB" id="VectorBase:PPAI010776"/>
<feature type="compositionally biased region" description="Polar residues" evidence="1">
    <location>
        <begin position="25"/>
        <end position="34"/>
    </location>
</feature>
<dbReference type="EMBL" id="AJVK01008586">
    <property type="status" value="NOT_ANNOTATED_CDS"/>
    <property type="molecule type" value="Genomic_DNA"/>
</dbReference>
<name>A0A1B0DQI5_PHLPP</name>
<evidence type="ECO:0000256" key="1">
    <source>
        <dbReference type="SAM" id="MobiDB-lite"/>
    </source>
</evidence>
<dbReference type="VEuPathDB" id="VectorBase:PPAPM1_004219"/>
<evidence type="ECO:0000313" key="3">
    <source>
        <dbReference type="Proteomes" id="UP000092462"/>
    </source>
</evidence>
<evidence type="ECO:0000313" key="2">
    <source>
        <dbReference type="EnsemblMetazoa" id="PPAI010776-PA"/>
    </source>
</evidence>
<feature type="compositionally biased region" description="Polar residues" evidence="1">
    <location>
        <begin position="43"/>
        <end position="53"/>
    </location>
</feature>